<dbReference type="Proteomes" id="UP000182367">
    <property type="component" value="Unassembled WGS sequence"/>
</dbReference>
<keyword evidence="2" id="KW-1185">Reference proteome</keyword>
<proteinExistence type="predicted"/>
<sequence length="38" mass="4107">MNTEKKQWITPQATEIEVNGGVDPGIYEVTNGTITALS</sequence>
<gene>
    <name evidence="1" type="ORF">SAMN05192550_0558</name>
</gene>
<name>A0A1G8MPM0_9FLAO</name>
<protein>
    <submittedName>
        <fullName evidence="1">Uncharacterized protein</fullName>
    </submittedName>
</protein>
<accession>A0A1G8MPM0</accession>
<organism evidence="1 2">
    <name type="scientific">Flavobacterium glycines</name>
    <dbReference type="NCBI Taxonomy" id="551990"/>
    <lineage>
        <taxon>Bacteria</taxon>
        <taxon>Pseudomonadati</taxon>
        <taxon>Bacteroidota</taxon>
        <taxon>Flavobacteriia</taxon>
        <taxon>Flavobacteriales</taxon>
        <taxon>Flavobacteriaceae</taxon>
        <taxon>Flavobacterium</taxon>
    </lineage>
</organism>
<evidence type="ECO:0000313" key="1">
    <source>
        <dbReference type="EMBL" id="SDI69290.1"/>
    </source>
</evidence>
<evidence type="ECO:0000313" key="2">
    <source>
        <dbReference type="Proteomes" id="UP000182367"/>
    </source>
</evidence>
<reference evidence="1 2" key="1">
    <citation type="submission" date="2016-10" db="EMBL/GenBank/DDBJ databases">
        <authorList>
            <person name="Varghese N."/>
            <person name="Submissions S."/>
        </authorList>
    </citation>
    <scope>NUCLEOTIDE SEQUENCE [LARGE SCALE GENOMIC DNA]</scope>
    <source>
        <strain evidence="1 2">Gm-149</strain>
    </source>
</reference>
<comment type="caution">
    <text evidence="1">The sequence shown here is derived from an EMBL/GenBank/DDBJ whole genome shotgun (WGS) entry which is preliminary data.</text>
</comment>
<dbReference type="EMBL" id="FNEO01000001">
    <property type="protein sequence ID" value="SDI69290.1"/>
    <property type="molecule type" value="Genomic_DNA"/>
</dbReference>